<protein>
    <submittedName>
        <fullName evidence="6">Zinc finger CCCH domain-containing protein 11-like</fullName>
    </submittedName>
</protein>
<proteinExistence type="predicted"/>
<feature type="domain" description="ZC3H15/TMA46 family C-terminal" evidence="5">
    <location>
        <begin position="25"/>
        <end position="102"/>
    </location>
</feature>
<evidence type="ECO:0000256" key="1">
    <source>
        <dbReference type="ARBA" id="ARBA00022723"/>
    </source>
</evidence>
<dbReference type="InterPro" id="IPR032378">
    <property type="entry name" value="ZC3H15/TMA46_C"/>
</dbReference>
<dbReference type="AlphaFoldDB" id="A0AAD8MWU4"/>
<dbReference type="GO" id="GO:0003729">
    <property type="term" value="F:mRNA binding"/>
    <property type="evidence" value="ECO:0007669"/>
    <property type="project" value="TreeGrafter"/>
</dbReference>
<comment type="caution">
    <text evidence="6">The sequence shown here is derived from an EMBL/GenBank/DDBJ whole genome shotgun (WGS) entry which is preliminary data.</text>
</comment>
<keyword evidence="4" id="KW-0175">Coiled coil</keyword>
<dbReference type="Proteomes" id="UP001237642">
    <property type="component" value="Unassembled WGS sequence"/>
</dbReference>
<evidence type="ECO:0000313" key="6">
    <source>
        <dbReference type="EMBL" id="KAK1388171.1"/>
    </source>
</evidence>
<dbReference type="GO" id="GO:0002181">
    <property type="term" value="P:cytoplasmic translation"/>
    <property type="evidence" value="ECO:0007669"/>
    <property type="project" value="TreeGrafter"/>
</dbReference>
<keyword evidence="2" id="KW-0863">Zinc-finger</keyword>
<evidence type="ECO:0000259" key="5">
    <source>
        <dbReference type="Pfam" id="PF16543"/>
    </source>
</evidence>
<dbReference type="GO" id="GO:0005829">
    <property type="term" value="C:cytosol"/>
    <property type="evidence" value="ECO:0007669"/>
    <property type="project" value="TreeGrafter"/>
</dbReference>
<evidence type="ECO:0000313" key="7">
    <source>
        <dbReference type="Proteomes" id="UP001237642"/>
    </source>
</evidence>
<keyword evidence="7" id="KW-1185">Reference proteome</keyword>
<feature type="coiled-coil region" evidence="4">
    <location>
        <begin position="18"/>
        <end position="78"/>
    </location>
</feature>
<evidence type="ECO:0000256" key="2">
    <source>
        <dbReference type="ARBA" id="ARBA00022771"/>
    </source>
</evidence>
<reference evidence="6" key="1">
    <citation type="submission" date="2023-02" db="EMBL/GenBank/DDBJ databases">
        <title>Genome of toxic invasive species Heracleum sosnowskyi carries increased number of genes despite the absence of recent whole-genome duplications.</title>
        <authorList>
            <person name="Schelkunov M."/>
            <person name="Shtratnikova V."/>
            <person name="Makarenko M."/>
            <person name="Klepikova A."/>
            <person name="Omelchenko D."/>
            <person name="Novikova G."/>
            <person name="Obukhova E."/>
            <person name="Bogdanov V."/>
            <person name="Penin A."/>
            <person name="Logacheva M."/>
        </authorList>
    </citation>
    <scope>NUCLEOTIDE SEQUENCE</scope>
    <source>
        <strain evidence="6">Hsosn_3</strain>
        <tissue evidence="6">Leaf</tissue>
    </source>
</reference>
<dbReference type="Gene3D" id="6.20.400.10">
    <property type="match status" value="1"/>
</dbReference>
<name>A0AAD8MWU4_9APIA</name>
<sequence length="118" mass="13730">MHKKGKEGYVLKSQMKALLEEESKKLAIEDEIENQRAKVTTTTPITTELLFQWKKKKVDAKEARLAAQQAERAKYDRMSGRELFLEHASLFVDDDDAAEYEKFERREEPNVPEQKALS</sequence>
<dbReference type="GO" id="GO:0008270">
    <property type="term" value="F:zinc ion binding"/>
    <property type="evidence" value="ECO:0007669"/>
    <property type="project" value="UniProtKB-KW"/>
</dbReference>
<accession>A0AAD8MWU4</accession>
<dbReference type="PANTHER" id="PTHR12681:SF0">
    <property type="entry name" value="ZINC FINGER CCCH DOMAIN-CONTAINING PROTEIN 15"/>
    <property type="match status" value="1"/>
</dbReference>
<dbReference type="PANTHER" id="PTHR12681">
    <property type="entry name" value="ZINC FINGER-CONTAINING PROTEIN P48ZNF"/>
    <property type="match status" value="1"/>
</dbReference>
<dbReference type="EMBL" id="JAUIZM010000004">
    <property type="protein sequence ID" value="KAK1388171.1"/>
    <property type="molecule type" value="Genomic_DNA"/>
</dbReference>
<reference evidence="6" key="2">
    <citation type="submission" date="2023-05" db="EMBL/GenBank/DDBJ databases">
        <authorList>
            <person name="Schelkunov M.I."/>
        </authorList>
    </citation>
    <scope>NUCLEOTIDE SEQUENCE</scope>
    <source>
        <strain evidence="6">Hsosn_3</strain>
        <tissue evidence="6">Leaf</tissue>
    </source>
</reference>
<evidence type="ECO:0000256" key="3">
    <source>
        <dbReference type="ARBA" id="ARBA00022833"/>
    </source>
</evidence>
<gene>
    <name evidence="6" type="ORF">POM88_016349</name>
</gene>
<dbReference type="Pfam" id="PF16543">
    <property type="entry name" value="DFRP_C"/>
    <property type="match status" value="1"/>
</dbReference>
<keyword evidence="1" id="KW-0479">Metal-binding</keyword>
<organism evidence="6 7">
    <name type="scientific">Heracleum sosnowskyi</name>
    <dbReference type="NCBI Taxonomy" id="360622"/>
    <lineage>
        <taxon>Eukaryota</taxon>
        <taxon>Viridiplantae</taxon>
        <taxon>Streptophyta</taxon>
        <taxon>Embryophyta</taxon>
        <taxon>Tracheophyta</taxon>
        <taxon>Spermatophyta</taxon>
        <taxon>Magnoliopsida</taxon>
        <taxon>eudicotyledons</taxon>
        <taxon>Gunneridae</taxon>
        <taxon>Pentapetalae</taxon>
        <taxon>asterids</taxon>
        <taxon>campanulids</taxon>
        <taxon>Apiales</taxon>
        <taxon>Apiaceae</taxon>
        <taxon>Apioideae</taxon>
        <taxon>apioid superclade</taxon>
        <taxon>Tordylieae</taxon>
        <taxon>Tordyliinae</taxon>
        <taxon>Heracleum</taxon>
    </lineage>
</organism>
<evidence type="ECO:0000256" key="4">
    <source>
        <dbReference type="SAM" id="Coils"/>
    </source>
</evidence>
<keyword evidence="3" id="KW-0862">Zinc</keyword>